<dbReference type="Gene3D" id="2.60.40.10">
    <property type="entry name" value="Immunoglobulins"/>
    <property type="match status" value="1"/>
</dbReference>
<keyword evidence="4" id="KW-1185">Reference proteome</keyword>
<dbReference type="GO" id="GO:0005975">
    <property type="term" value="P:carbohydrate metabolic process"/>
    <property type="evidence" value="ECO:0007669"/>
    <property type="project" value="UniProtKB-ARBA"/>
</dbReference>
<dbReference type="EMBL" id="BJLP01000025">
    <property type="protein sequence ID" value="GEA81257.1"/>
    <property type="molecule type" value="Genomic_DNA"/>
</dbReference>
<proteinExistence type="predicted"/>
<sequence>MVTKYPANRRTTTRSSLAAAVLTGIAVALSPLASALPASAAEGTVYRYEYPSIASDTFTRTTTSGWGTADQGGAWTVNSASAFGVAGGAGTLSVPRAGSTLSANLLGVSSTDTDLTATVVADKGQTGSGTHLTFAGRLVGSLQYGAKVRLLANGTATLATVDGSASGTAVTLPGTFGAGDAVSVRLQVTGTAPTTVRAKAWAAGSSEPAEWTVTTTSATAGLQTAGAVGLSAYVSGSATNAPLAFTYDDLSVRAATPKAIPNAVPTAAISTSVDDLTASLDGSASADTDGTIHSYAWDLGDGTTSTSAAPEHTYRTAGSYPVTLKVTDNDGSTGTATSTVTVTAPVPPVGTTVLARDAFGTARSNGWGTATTGGAWTHLGSTANYSVASGAAKQVISAAGATRISSLTSVQATASDTTVSVTLDKTIAGAAAQIAVVGRVVGTDGYSARVKYQTDGTAQLSLMEGGTALATTSLGTVAAKSAQQVRVQVVGTAPTTVRAKLWKSGTAEPTDWQLTATGSNATYQKAGSVALNAYLAGSATVAPLTVSFRDLTVKGTAADTGAATSPVETDPTSVGVPTGTTMTKVVNGNVTVTEDNTVIDKWDIHGYVTIKAKNVVIRNSYIRGTDVPAKNDLLRVQGDGYSVTVESSTLKASTRTPDQDGVKGWNFTLRRVDISDVVDPVHIHGSNVLIENSRLHDNAHFLEDPNWGGTPSHSDSIQLQKGTNITIRNNEISGAGNAALMLTQDAGTVSDVTLTGNRIDGGACSINIKNTTTAPKGVTIADNTFGRGQIYKNCAVRVPTAFPLDMRGNAWVDGGTVARTNI</sequence>
<dbReference type="InterPro" id="IPR035986">
    <property type="entry name" value="PKD_dom_sf"/>
</dbReference>
<dbReference type="SUPFAM" id="SSF51126">
    <property type="entry name" value="Pectin lyase-like"/>
    <property type="match status" value="1"/>
</dbReference>
<evidence type="ECO:0000313" key="4">
    <source>
        <dbReference type="Proteomes" id="UP000315842"/>
    </source>
</evidence>
<dbReference type="InterPro" id="IPR011050">
    <property type="entry name" value="Pectin_lyase_fold/virulence"/>
</dbReference>
<dbReference type="Gene3D" id="2.160.20.10">
    <property type="entry name" value="Single-stranded right-handed beta-helix, Pectin lyase-like"/>
    <property type="match status" value="1"/>
</dbReference>
<reference evidence="3 4" key="1">
    <citation type="submission" date="2019-06" db="EMBL/GenBank/DDBJ databases">
        <title>Whole genome shotgun sequence of Cellulomonas uda NBRC 3747.</title>
        <authorList>
            <person name="Hosoyama A."/>
            <person name="Uohara A."/>
            <person name="Ohji S."/>
            <person name="Ichikawa N."/>
        </authorList>
    </citation>
    <scope>NUCLEOTIDE SEQUENCE [LARGE SCALE GENOMIC DNA]</scope>
    <source>
        <strain evidence="3 4">NBRC 3747</strain>
    </source>
</reference>
<dbReference type="CDD" id="cd00146">
    <property type="entry name" value="PKD"/>
    <property type="match status" value="1"/>
</dbReference>
<dbReference type="SMART" id="SM00089">
    <property type="entry name" value="PKD"/>
    <property type="match status" value="1"/>
</dbReference>
<dbReference type="InterPro" id="IPR022409">
    <property type="entry name" value="PKD/Chitinase_dom"/>
</dbReference>
<comment type="caution">
    <text evidence="3">The sequence shown here is derived from an EMBL/GenBank/DDBJ whole genome shotgun (WGS) entry which is preliminary data.</text>
</comment>
<dbReference type="InterPro" id="IPR013783">
    <property type="entry name" value="Ig-like_fold"/>
</dbReference>
<feature type="signal peptide" evidence="1">
    <location>
        <begin position="1"/>
        <end position="40"/>
    </location>
</feature>
<protein>
    <recommendedName>
        <fullName evidence="2">PKD domain-containing protein</fullName>
    </recommendedName>
</protein>
<feature type="domain" description="PKD" evidence="2">
    <location>
        <begin position="265"/>
        <end position="349"/>
    </location>
</feature>
<organism evidence="3 4">
    <name type="scientific">Cellulomonas uda</name>
    <dbReference type="NCBI Taxonomy" id="1714"/>
    <lineage>
        <taxon>Bacteria</taxon>
        <taxon>Bacillati</taxon>
        <taxon>Actinomycetota</taxon>
        <taxon>Actinomycetes</taxon>
        <taxon>Micrococcales</taxon>
        <taxon>Cellulomonadaceae</taxon>
        <taxon>Cellulomonas</taxon>
    </lineage>
</organism>
<dbReference type="InterPro" id="IPR039448">
    <property type="entry name" value="Beta_helix"/>
</dbReference>
<evidence type="ECO:0000259" key="2">
    <source>
        <dbReference type="PROSITE" id="PS50093"/>
    </source>
</evidence>
<dbReference type="InterPro" id="IPR012334">
    <property type="entry name" value="Pectin_lyas_fold"/>
</dbReference>
<name>A0A4Y3KB85_CELUD</name>
<dbReference type="InterPro" id="IPR006626">
    <property type="entry name" value="PbH1"/>
</dbReference>
<dbReference type="RefSeq" id="WP_141320321.1">
    <property type="nucleotide sequence ID" value="NZ_BJLP01000025.1"/>
</dbReference>
<evidence type="ECO:0000256" key="1">
    <source>
        <dbReference type="SAM" id="SignalP"/>
    </source>
</evidence>
<dbReference type="InterPro" id="IPR000601">
    <property type="entry name" value="PKD_dom"/>
</dbReference>
<dbReference type="AlphaFoldDB" id="A0A4Y3KB85"/>
<dbReference type="SMART" id="SM00710">
    <property type="entry name" value="PbH1"/>
    <property type="match status" value="4"/>
</dbReference>
<gene>
    <name evidence="3" type="ORF">CUD01_17010</name>
</gene>
<accession>A0A4Y3KB85</accession>
<dbReference type="Pfam" id="PF18911">
    <property type="entry name" value="PKD_4"/>
    <property type="match status" value="1"/>
</dbReference>
<feature type="chain" id="PRO_5021257734" description="PKD domain-containing protein" evidence="1">
    <location>
        <begin position="41"/>
        <end position="822"/>
    </location>
</feature>
<evidence type="ECO:0000313" key="3">
    <source>
        <dbReference type="EMBL" id="GEA81257.1"/>
    </source>
</evidence>
<dbReference type="PROSITE" id="PS50093">
    <property type="entry name" value="PKD"/>
    <property type="match status" value="1"/>
</dbReference>
<dbReference type="Proteomes" id="UP000315842">
    <property type="component" value="Unassembled WGS sequence"/>
</dbReference>
<dbReference type="SUPFAM" id="SSF49299">
    <property type="entry name" value="PKD domain"/>
    <property type="match status" value="1"/>
</dbReference>
<dbReference type="Pfam" id="PF13229">
    <property type="entry name" value="Beta_helix"/>
    <property type="match status" value="1"/>
</dbReference>
<keyword evidence="1" id="KW-0732">Signal</keyword>